<accession>A0ABX9ZHR9</accession>
<feature type="region of interest" description="Disordered" evidence="1">
    <location>
        <begin position="36"/>
        <end position="56"/>
    </location>
</feature>
<feature type="compositionally biased region" description="Low complexity" evidence="1">
    <location>
        <begin position="46"/>
        <end position="56"/>
    </location>
</feature>
<gene>
    <name evidence="3" type="ORF">EJE83_24490</name>
</gene>
<keyword evidence="2" id="KW-1133">Transmembrane helix</keyword>
<comment type="caution">
    <text evidence="3">The sequence shown here is derived from an EMBL/GenBank/DDBJ whole genome shotgun (WGS) entry which is preliminary data.</text>
</comment>
<reference evidence="3 4" key="1">
    <citation type="submission" date="2018-12" db="EMBL/GenBank/DDBJ databases">
        <title>Whole genome sequence of a Pandoraea apista isolate from a patient with cystic fibrosis.</title>
        <authorList>
            <person name="Kenna D.T."/>
            <person name="Turton J.F."/>
        </authorList>
    </citation>
    <scope>NUCLEOTIDE SEQUENCE [LARGE SCALE GENOMIC DNA]</scope>
    <source>
        <strain evidence="3 4">Pa13324</strain>
    </source>
</reference>
<sequence>EVGGGGTVAGFRMTFVCVGLITLASALVFRRVEDPAAGTATGGGETPPASATDFKR</sequence>
<evidence type="ECO:0000313" key="4">
    <source>
        <dbReference type="Proteomes" id="UP000270216"/>
    </source>
</evidence>
<evidence type="ECO:0000256" key="2">
    <source>
        <dbReference type="SAM" id="Phobius"/>
    </source>
</evidence>
<evidence type="ECO:0000256" key="1">
    <source>
        <dbReference type="SAM" id="MobiDB-lite"/>
    </source>
</evidence>
<keyword evidence="2" id="KW-0472">Membrane</keyword>
<keyword evidence="4" id="KW-1185">Reference proteome</keyword>
<organism evidence="3 4">
    <name type="scientific">Pandoraea apista</name>
    <dbReference type="NCBI Taxonomy" id="93218"/>
    <lineage>
        <taxon>Bacteria</taxon>
        <taxon>Pseudomonadati</taxon>
        <taxon>Pseudomonadota</taxon>
        <taxon>Betaproteobacteria</taxon>
        <taxon>Burkholderiales</taxon>
        <taxon>Burkholderiaceae</taxon>
        <taxon>Pandoraea</taxon>
    </lineage>
</organism>
<evidence type="ECO:0000313" key="3">
    <source>
        <dbReference type="EMBL" id="RSK74959.1"/>
    </source>
</evidence>
<dbReference type="EMBL" id="RWHX01000076">
    <property type="protein sequence ID" value="RSK74959.1"/>
    <property type="molecule type" value="Genomic_DNA"/>
</dbReference>
<name>A0ABX9ZHR9_9BURK</name>
<dbReference type="Proteomes" id="UP000270216">
    <property type="component" value="Unassembled WGS sequence"/>
</dbReference>
<feature type="non-terminal residue" evidence="3">
    <location>
        <position position="1"/>
    </location>
</feature>
<feature type="transmembrane region" description="Helical" evidence="2">
    <location>
        <begin position="6"/>
        <end position="29"/>
    </location>
</feature>
<proteinExistence type="predicted"/>
<protein>
    <submittedName>
        <fullName evidence="3">MFS transporter</fullName>
    </submittedName>
</protein>
<keyword evidence="2" id="KW-0812">Transmembrane</keyword>